<proteinExistence type="predicted"/>
<evidence type="ECO:0000256" key="1">
    <source>
        <dbReference type="SAM" id="MobiDB-lite"/>
    </source>
</evidence>
<accession>A0A6H1TXQ4</accession>
<dbReference type="EMBL" id="CP051167">
    <property type="protein sequence ID" value="QIZ71382.1"/>
    <property type="molecule type" value="Genomic_DNA"/>
</dbReference>
<feature type="region of interest" description="Disordered" evidence="1">
    <location>
        <begin position="25"/>
        <end position="52"/>
    </location>
</feature>
<keyword evidence="3" id="KW-1185">Reference proteome</keyword>
<name>A0A6H1TXQ4_9CYAN</name>
<organism evidence="2 3">
    <name type="scientific">Oxynema aestuarii AP17</name>
    <dbReference type="NCBI Taxonomy" id="2064643"/>
    <lineage>
        <taxon>Bacteria</taxon>
        <taxon>Bacillati</taxon>
        <taxon>Cyanobacteriota</taxon>
        <taxon>Cyanophyceae</taxon>
        <taxon>Oscillatoriophycideae</taxon>
        <taxon>Oscillatoriales</taxon>
        <taxon>Oscillatoriaceae</taxon>
        <taxon>Oxynema</taxon>
        <taxon>Oxynema aestuarii</taxon>
    </lineage>
</organism>
<dbReference type="RefSeq" id="WP_168569535.1">
    <property type="nucleotide sequence ID" value="NZ_CP051167.1"/>
</dbReference>
<protein>
    <submittedName>
        <fullName evidence="2">Uncharacterized protein</fullName>
    </submittedName>
</protein>
<dbReference type="Proteomes" id="UP000500857">
    <property type="component" value="Chromosome"/>
</dbReference>
<evidence type="ECO:0000313" key="3">
    <source>
        <dbReference type="Proteomes" id="UP000500857"/>
    </source>
</evidence>
<dbReference type="KEGG" id="oxy:HCG48_12955"/>
<reference evidence="2 3" key="1">
    <citation type="submission" date="2020-04" db="EMBL/GenBank/DDBJ databases">
        <authorList>
            <person name="Basu S."/>
            <person name="Maruthanayagam V."/>
            <person name="Chakraborty S."/>
            <person name="Pramanik A."/>
            <person name="Mukherjee J."/>
            <person name="Brink B."/>
        </authorList>
    </citation>
    <scope>NUCLEOTIDE SEQUENCE [LARGE SCALE GENOMIC DNA]</scope>
    <source>
        <strain evidence="2 3">AP17</strain>
    </source>
</reference>
<evidence type="ECO:0000313" key="2">
    <source>
        <dbReference type="EMBL" id="QIZ71382.1"/>
    </source>
</evidence>
<gene>
    <name evidence="2" type="ORF">HCG48_12955</name>
</gene>
<dbReference type="AlphaFoldDB" id="A0A6H1TXQ4"/>
<sequence>MCERGVRPRVRPWKFDLVESQIGSQLRGIPTPGDRASVEKLIQPNPNQQENL</sequence>